<reference evidence="2" key="2">
    <citation type="submission" date="2010-04" db="EMBL/GenBank/DDBJ databases">
        <authorList>
            <person name="Buell R."/>
            <person name="Hamilton J."/>
            <person name="Hostetler J."/>
        </authorList>
    </citation>
    <scope>NUCLEOTIDE SEQUENCE [LARGE SCALE GENOMIC DNA]</scope>
    <source>
        <strain evidence="2">DAOM:BR144</strain>
    </source>
</reference>
<proteinExistence type="predicted"/>
<evidence type="ECO:0000313" key="1">
    <source>
        <dbReference type="EnsemblProtists" id="PYU1_T001850"/>
    </source>
</evidence>
<dbReference type="HOGENOM" id="CLU_199451_0_0_1"/>
<reference evidence="1" key="3">
    <citation type="submission" date="2015-02" db="UniProtKB">
        <authorList>
            <consortium name="EnsemblProtists"/>
        </authorList>
    </citation>
    <scope>IDENTIFICATION</scope>
    <source>
        <strain evidence="1">DAOM BR144</strain>
    </source>
</reference>
<protein>
    <submittedName>
        <fullName evidence="1">Uncharacterized protein</fullName>
    </submittedName>
</protein>
<organism evidence="1 2">
    <name type="scientific">Globisporangium ultimum (strain ATCC 200006 / CBS 805.95 / DAOM BR144)</name>
    <name type="common">Pythium ultimum</name>
    <dbReference type="NCBI Taxonomy" id="431595"/>
    <lineage>
        <taxon>Eukaryota</taxon>
        <taxon>Sar</taxon>
        <taxon>Stramenopiles</taxon>
        <taxon>Oomycota</taxon>
        <taxon>Peronosporomycetes</taxon>
        <taxon>Pythiales</taxon>
        <taxon>Pythiaceae</taxon>
        <taxon>Globisporangium</taxon>
    </lineage>
</organism>
<dbReference type="OMA" id="MDRISHF"/>
<reference evidence="2" key="1">
    <citation type="journal article" date="2010" name="Genome Biol.">
        <title>Genome sequence of the necrotrophic plant pathogen Pythium ultimum reveals original pathogenicity mechanisms and effector repertoire.</title>
        <authorList>
            <person name="Levesque C.A."/>
            <person name="Brouwer H."/>
            <person name="Cano L."/>
            <person name="Hamilton J.P."/>
            <person name="Holt C."/>
            <person name="Huitema E."/>
            <person name="Raffaele S."/>
            <person name="Robideau G.P."/>
            <person name="Thines M."/>
            <person name="Win J."/>
            <person name="Zerillo M.M."/>
            <person name="Beakes G.W."/>
            <person name="Boore J.L."/>
            <person name="Busam D."/>
            <person name="Dumas B."/>
            <person name="Ferriera S."/>
            <person name="Fuerstenberg S.I."/>
            <person name="Gachon C.M."/>
            <person name="Gaulin E."/>
            <person name="Govers F."/>
            <person name="Grenville-Briggs L."/>
            <person name="Horner N."/>
            <person name="Hostetler J."/>
            <person name="Jiang R.H."/>
            <person name="Johnson J."/>
            <person name="Krajaejun T."/>
            <person name="Lin H."/>
            <person name="Meijer H.J."/>
            <person name="Moore B."/>
            <person name="Morris P."/>
            <person name="Phuntmart V."/>
            <person name="Puiu D."/>
            <person name="Shetty J."/>
            <person name="Stajich J.E."/>
            <person name="Tripathy S."/>
            <person name="Wawra S."/>
            <person name="van West P."/>
            <person name="Whitty B.R."/>
            <person name="Coutinho P.M."/>
            <person name="Henrissat B."/>
            <person name="Martin F."/>
            <person name="Thomas P.D."/>
            <person name="Tyler B.M."/>
            <person name="De Vries R.P."/>
            <person name="Kamoun S."/>
            <person name="Yandell M."/>
            <person name="Tisserat N."/>
            <person name="Buell C.R."/>
        </authorList>
    </citation>
    <scope>NUCLEOTIDE SEQUENCE</scope>
    <source>
        <strain evidence="2">DAOM:BR144</strain>
    </source>
</reference>
<accession>K3WA59</accession>
<dbReference type="EnsemblProtists" id="PYU1_T001850">
    <property type="protein sequence ID" value="PYU1_T001850"/>
    <property type="gene ID" value="PYU1_G001848"/>
</dbReference>
<name>K3WA59_GLOUD</name>
<dbReference type="VEuPathDB" id="FungiDB:PYU1_G001848"/>
<keyword evidence="2" id="KW-1185">Reference proteome</keyword>
<dbReference type="Proteomes" id="UP000019132">
    <property type="component" value="Unassembled WGS sequence"/>
</dbReference>
<dbReference type="AlphaFoldDB" id="K3WA59"/>
<evidence type="ECO:0000313" key="2">
    <source>
        <dbReference type="Proteomes" id="UP000019132"/>
    </source>
</evidence>
<dbReference type="EMBL" id="GL376634">
    <property type="status" value="NOT_ANNOTATED_CDS"/>
    <property type="molecule type" value="Genomic_DNA"/>
</dbReference>
<sequence length="55" mass="6172">MISPLKDIVIATTLGLIAGSAWNSFKDKELKRTTDFYKFYDAQQAKKASVSDDDE</sequence>
<dbReference type="InParanoid" id="K3WA59"/>
<dbReference type="eggNOG" id="ENOG502RF9P">
    <property type="taxonomic scope" value="Eukaryota"/>
</dbReference>